<dbReference type="InterPro" id="IPR036388">
    <property type="entry name" value="WH-like_DNA-bd_sf"/>
</dbReference>
<keyword evidence="3" id="KW-0731">Sigma factor</keyword>
<dbReference type="Proteomes" id="UP001501411">
    <property type="component" value="Unassembled WGS sequence"/>
</dbReference>
<feature type="domain" description="RNA polymerase sigma-70 region 2" evidence="5">
    <location>
        <begin position="24"/>
        <end position="90"/>
    </location>
</feature>
<protein>
    <submittedName>
        <fullName evidence="7">Sigma-70 family RNA polymerase sigma factor</fullName>
    </submittedName>
</protein>
<evidence type="ECO:0000259" key="5">
    <source>
        <dbReference type="Pfam" id="PF04542"/>
    </source>
</evidence>
<dbReference type="InterPro" id="IPR013249">
    <property type="entry name" value="RNA_pol_sigma70_r4_t2"/>
</dbReference>
<dbReference type="Pfam" id="PF08281">
    <property type="entry name" value="Sigma70_r4_2"/>
    <property type="match status" value="1"/>
</dbReference>
<comment type="caution">
    <text evidence="7">The sequence shown here is derived from an EMBL/GenBank/DDBJ whole genome shotgun (WGS) entry which is preliminary data.</text>
</comment>
<keyword evidence="4" id="KW-0804">Transcription</keyword>
<evidence type="ECO:0000256" key="2">
    <source>
        <dbReference type="ARBA" id="ARBA00023015"/>
    </source>
</evidence>
<dbReference type="InterPro" id="IPR013325">
    <property type="entry name" value="RNA_pol_sigma_r2"/>
</dbReference>
<dbReference type="InterPro" id="IPR039425">
    <property type="entry name" value="RNA_pol_sigma-70-like"/>
</dbReference>
<dbReference type="CDD" id="cd06171">
    <property type="entry name" value="Sigma70_r4"/>
    <property type="match status" value="1"/>
</dbReference>
<sequence>MENLQGRILWKAFIEGNDQSFESLYELYIARLFAFGMKYHTDRDLIQDCLQDLFVNIYHYRSNLNPDVNPLSYLFAALRNGILARLKQEKKNLDTTALIYTFQLEWSAEMTWIKKEEDRALIYKLQQFTQRLPARQREILYLKFSEELGYEAIAEMLNITVPTCRTLVYRAIKQLREQIENLPLVHLLCLFFKRHSL</sequence>
<evidence type="ECO:0000259" key="6">
    <source>
        <dbReference type="Pfam" id="PF08281"/>
    </source>
</evidence>
<dbReference type="EMBL" id="BAABIQ010000044">
    <property type="protein sequence ID" value="GAA4806100.1"/>
    <property type="molecule type" value="Genomic_DNA"/>
</dbReference>
<comment type="similarity">
    <text evidence="1">Belongs to the sigma-70 factor family. ECF subfamily.</text>
</comment>
<gene>
    <name evidence="7" type="ORF">GCM10023231_39120</name>
</gene>
<dbReference type="PANTHER" id="PTHR43133">
    <property type="entry name" value="RNA POLYMERASE ECF-TYPE SIGMA FACTO"/>
    <property type="match status" value="1"/>
</dbReference>
<keyword evidence="8" id="KW-1185">Reference proteome</keyword>
<dbReference type="InterPro" id="IPR007627">
    <property type="entry name" value="RNA_pol_sigma70_r2"/>
</dbReference>
<evidence type="ECO:0000256" key="1">
    <source>
        <dbReference type="ARBA" id="ARBA00010641"/>
    </source>
</evidence>
<dbReference type="InterPro" id="IPR013324">
    <property type="entry name" value="RNA_pol_sigma_r3/r4-like"/>
</dbReference>
<dbReference type="Pfam" id="PF04542">
    <property type="entry name" value="Sigma70_r2"/>
    <property type="match status" value="1"/>
</dbReference>
<dbReference type="PANTHER" id="PTHR43133:SF46">
    <property type="entry name" value="RNA POLYMERASE SIGMA-70 FACTOR ECF SUBFAMILY"/>
    <property type="match status" value="1"/>
</dbReference>
<evidence type="ECO:0000256" key="3">
    <source>
        <dbReference type="ARBA" id="ARBA00023082"/>
    </source>
</evidence>
<name>A0ABP9CAS0_9SPHI</name>
<reference evidence="8" key="1">
    <citation type="journal article" date="2019" name="Int. J. Syst. Evol. Microbiol.">
        <title>The Global Catalogue of Microorganisms (GCM) 10K type strain sequencing project: providing services to taxonomists for standard genome sequencing and annotation.</title>
        <authorList>
            <consortium name="The Broad Institute Genomics Platform"/>
            <consortium name="The Broad Institute Genome Sequencing Center for Infectious Disease"/>
            <person name="Wu L."/>
            <person name="Ma J."/>
        </authorList>
    </citation>
    <scope>NUCLEOTIDE SEQUENCE [LARGE SCALE GENOMIC DNA]</scope>
    <source>
        <strain evidence="8">JCM 18200</strain>
    </source>
</reference>
<evidence type="ECO:0000256" key="4">
    <source>
        <dbReference type="ARBA" id="ARBA00023163"/>
    </source>
</evidence>
<evidence type="ECO:0000313" key="8">
    <source>
        <dbReference type="Proteomes" id="UP001501411"/>
    </source>
</evidence>
<dbReference type="SUPFAM" id="SSF88659">
    <property type="entry name" value="Sigma3 and sigma4 domains of RNA polymerase sigma factors"/>
    <property type="match status" value="1"/>
</dbReference>
<accession>A0ABP9CAS0</accession>
<dbReference type="Gene3D" id="1.10.10.10">
    <property type="entry name" value="Winged helix-like DNA-binding domain superfamily/Winged helix DNA-binding domain"/>
    <property type="match status" value="1"/>
</dbReference>
<dbReference type="SUPFAM" id="SSF88946">
    <property type="entry name" value="Sigma2 domain of RNA polymerase sigma factors"/>
    <property type="match status" value="1"/>
</dbReference>
<organism evidence="7 8">
    <name type="scientific">Olivibacter ginsenosidimutans</name>
    <dbReference type="NCBI Taxonomy" id="1176537"/>
    <lineage>
        <taxon>Bacteria</taxon>
        <taxon>Pseudomonadati</taxon>
        <taxon>Bacteroidota</taxon>
        <taxon>Sphingobacteriia</taxon>
        <taxon>Sphingobacteriales</taxon>
        <taxon>Sphingobacteriaceae</taxon>
        <taxon>Olivibacter</taxon>
    </lineage>
</organism>
<keyword evidence="2" id="KW-0805">Transcription regulation</keyword>
<dbReference type="Gene3D" id="1.10.1740.10">
    <property type="match status" value="1"/>
</dbReference>
<dbReference type="NCBIfam" id="TIGR02937">
    <property type="entry name" value="sigma70-ECF"/>
    <property type="match status" value="1"/>
</dbReference>
<feature type="domain" description="RNA polymerase sigma factor 70 region 4 type 2" evidence="6">
    <location>
        <begin position="125"/>
        <end position="175"/>
    </location>
</feature>
<evidence type="ECO:0000313" key="7">
    <source>
        <dbReference type="EMBL" id="GAA4806100.1"/>
    </source>
</evidence>
<proteinExistence type="inferred from homology"/>
<dbReference type="InterPro" id="IPR014284">
    <property type="entry name" value="RNA_pol_sigma-70_dom"/>
</dbReference>
<dbReference type="RefSeq" id="WP_345234684.1">
    <property type="nucleotide sequence ID" value="NZ_BAABIQ010000044.1"/>
</dbReference>